<dbReference type="VEuPathDB" id="FungiDB:P168DRAFT_9196"/>
<feature type="region of interest" description="Disordered" evidence="1">
    <location>
        <begin position="197"/>
        <end position="235"/>
    </location>
</feature>
<dbReference type="PANTHER" id="PTHR12774">
    <property type="entry name" value="PEROXISOMAL BIOGENESIS FACTOR 19"/>
    <property type="match status" value="1"/>
</dbReference>
<dbReference type="InterPro" id="IPR006708">
    <property type="entry name" value="Pex19"/>
</dbReference>
<feature type="compositionally biased region" description="Acidic residues" evidence="1">
    <location>
        <begin position="75"/>
        <end position="91"/>
    </location>
</feature>
<name>A0A2I1DE20_ASPC2</name>
<dbReference type="OrthoDB" id="21292at2759"/>
<protein>
    <submittedName>
        <fullName evidence="2">Pex19-domain-containing protein</fullName>
    </submittedName>
</protein>
<dbReference type="Proteomes" id="UP000234254">
    <property type="component" value="Unassembled WGS sequence"/>
</dbReference>
<evidence type="ECO:0000256" key="1">
    <source>
        <dbReference type="SAM" id="MobiDB-lite"/>
    </source>
</evidence>
<proteinExistence type="predicted"/>
<keyword evidence="3" id="KW-1185">Reference proteome</keyword>
<accession>A0A2I1DE20</accession>
<dbReference type="InterPro" id="IPR038322">
    <property type="entry name" value="Pex19_C_sf"/>
</dbReference>
<dbReference type="Gene3D" id="1.20.120.900">
    <property type="entry name" value="Pex19, mPTS binding domain"/>
    <property type="match status" value="1"/>
</dbReference>
<sequence length="408" mass="42698">MASTSATATPAPADPRTTTTGDDTAKGSESTVAVAEQVTTAESESTPVQPAEQTRTETQPSGQETKAGKAKHHDDDDDDDESDFDELDEVLDDFKPQPAAPAAPATPKPETPAPQLGGGLPGGDDFDEAAFMKQLEQDMASMMGPGANESSGGRANDNEFASTIDQGADAFTKQLEDSGIPPGDFIKQLLADVMAENGSDAPAAPAHANTSSGAPASASPAANGSDGGNAPENFNDAISRTINRMKESGDKATAAASEDDISDDLVAQLLKAVEAGAAGAGDDGDLTKMFMGMMEQLSNKEMLYEPMKELHGKFGPWITANKGKGKISDEDMARYEDQARIVAQIVGKFEEEGFTDEDPKCREFVWEKMQEMQAAGNPPEELVTNPWMDDMKGGGAPGAAGMPDCPQQ</sequence>
<evidence type="ECO:0000313" key="2">
    <source>
        <dbReference type="EMBL" id="PKY08111.1"/>
    </source>
</evidence>
<feature type="compositionally biased region" description="Polar residues" evidence="1">
    <location>
        <begin position="148"/>
        <end position="165"/>
    </location>
</feature>
<comment type="caution">
    <text evidence="2">The sequence shown here is derived from an EMBL/GenBank/DDBJ whole genome shotgun (WGS) entry which is preliminary data.</text>
</comment>
<evidence type="ECO:0000313" key="3">
    <source>
        <dbReference type="Proteomes" id="UP000234254"/>
    </source>
</evidence>
<feature type="compositionally biased region" description="Low complexity" evidence="1">
    <location>
        <begin position="208"/>
        <end position="231"/>
    </location>
</feature>
<dbReference type="EMBL" id="MSFM01000001">
    <property type="protein sequence ID" value="PKY08111.1"/>
    <property type="molecule type" value="Genomic_DNA"/>
</dbReference>
<feature type="compositionally biased region" description="Low complexity" evidence="1">
    <location>
        <begin position="399"/>
        <end position="408"/>
    </location>
</feature>
<feature type="region of interest" description="Disordered" evidence="1">
    <location>
        <begin position="371"/>
        <end position="408"/>
    </location>
</feature>
<dbReference type="Pfam" id="PF04614">
    <property type="entry name" value="Pex19"/>
    <property type="match status" value="1"/>
</dbReference>
<dbReference type="GO" id="GO:0033328">
    <property type="term" value="F:peroxisome membrane targeting sequence binding"/>
    <property type="evidence" value="ECO:0007669"/>
    <property type="project" value="TreeGrafter"/>
</dbReference>
<dbReference type="AlphaFoldDB" id="A0A2I1DE20"/>
<feature type="compositionally biased region" description="Pro residues" evidence="1">
    <location>
        <begin position="98"/>
        <end position="112"/>
    </location>
</feature>
<feature type="compositionally biased region" description="Low complexity" evidence="1">
    <location>
        <begin position="1"/>
        <end position="22"/>
    </location>
</feature>
<gene>
    <name evidence="2" type="ORF">P168DRAFT_9196</name>
</gene>
<organism evidence="2 3">
    <name type="scientific">Aspergillus campestris (strain IBT 28561)</name>
    <dbReference type="NCBI Taxonomy" id="1392248"/>
    <lineage>
        <taxon>Eukaryota</taxon>
        <taxon>Fungi</taxon>
        <taxon>Dikarya</taxon>
        <taxon>Ascomycota</taxon>
        <taxon>Pezizomycotina</taxon>
        <taxon>Eurotiomycetes</taxon>
        <taxon>Eurotiomycetidae</taxon>
        <taxon>Eurotiales</taxon>
        <taxon>Aspergillaceae</taxon>
        <taxon>Aspergillus</taxon>
        <taxon>Aspergillus subgen. Circumdati</taxon>
    </lineage>
</organism>
<feature type="compositionally biased region" description="Polar residues" evidence="1">
    <location>
        <begin position="27"/>
        <end position="64"/>
    </location>
</feature>
<dbReference type="GeneID" id="36549743"/>
<reference evidence="2" key="1">
    <citation type="submission" date="2016-12" db="EMBL/GenBank/DDBJ databases">
        <title>The genomes of Aspergillus section Nigri reveals drivers in fungal speciation.</title>
        <authorList>
            <consortium name="DOE Joint Genome Institute"/>
            <person name="Vesth T.C."/>
            <person name="Nybo J."/>
            <person name="Theobald S."/>
            <person name="Brandl J."/>
            <person name="Frisvad J.C."/>
            <person name="Nielsen K.F."/>
            <person name="Lyhne E.K."/>
            <person name="Kogle M.E."/>
            <person name="Kuo A."/>
            <person name="Riley R."/>
            <person name="Clum A."/>
            <person name="Nolan M."/>
            <person name="Lipzen A."/>
            <person name="Salamov A."/>
            <person name="Henrissat B."/>
            <person name="Wiebenga A."/>
            <person name="De vries R.P."/>
            <person name="Grigoriev I.V."/>
            <person name="Mortensen U.H."/>
            <person name="Andersen M.R."/>
            <person name="Baker S.E."/>
        </authorList>
    </citation>
    <scope>NUCLEOTIDE SEQUENCE</scope>
    <source>
        <strain evidence="2">IBT 28561</strain>
    </source>
</reference>
<dbReference type="PANTHER" id="PTHR12774:SF2">
    <property type="entry name" value="PEROXISOMAL BIOGENESIS FACTOR 19"/>
    <property type="match status" value="1"/>
</dbReference>
<dbReference type="GO" id="GO:0045046">
    <property type="term" value="P:protein import into peroxisome membrane"/>
    <property type="evidence" value="ECO:0007669"/>
    <property type="project" value="TreeGrafter"/>
</dbReference>
<dbReference type="RefSeq" id="XP_024696705.1">
    <property type="nucleotide sequence ID" value="XM_024842214.1"/>
</dbReference>
<feature type="region of interest" description="Disordered" evidence="1">
    <location>
        <begin position="1"/>
        <end position="184"/>
    </location>
</feature>
<dbReference type="GO" id="GO:0005778">
    <property type="term" value="C:peroxisomal membrane"/>
    <property type="evidence" value="ECO:0007669"/>
    <property type="project" value="TreeGrafter"/>
</dbReference>